<accession>A0A1E4RF18</accession>
<dbReference type="PANTHER" id="PTHR10261">
    <property type="entry name" value="COATOMER SUBUNIT GAMMA"/>
    <property type="match status" value="1"/>
</dbReference>
<feature type="compositionally biased region" description="Polar residues" evidence="12">
    <location>
        <begin position="153"/>
        <end position="163"/>
    </location>
</feature>
<evidence type="ECO:0000256" key="12">
    <source>
        <dbReference type="SAM" id="MobiDB-lite"/>
    </source>
</evidence>
<dbReference type="RefSeq" id="XP_020074929.1">
    <property type="nucleotide sequence ID" value="XM_020219323.1"/>
</dbReference>
<dbReference type="SUPFAM" id="SSF55711">
    <property type="entry name" value="Subdomain of clathrin and coatomer appendage domain"/>
    <property type="match status" value="1"/>
</dbReference>
<feature type="compositionally biased region" description="Basic and acidic residues" evidence="12">
    <location>
        <begin position="1"/>
        <end position="17"/>
    </location>
</feature>
<dbReference type="STRING" id="984485.A0A1E4RF18"/>
<feature type="compositionally biased region" description="Polar residues" evidence="12">
    <location>
        <begin position="184"/>
        <end position="206"/>
    </location>
</feature>
<feature type="compositionally biased region" description="Basic residues" evidence="12">
    <location>
        <begin position="120"/>
        <end position="136"/>
    </location>
</feature>
<dbReference type="GO" id="GO:0005793">
    <property type="term" value="C:endoplasmic reticulum-Golgi intermediate compartment"/>
    <property type="evidence" value="ECO:0007669"/>
    <property type="project" value="TreeGrafter"/>
</dbReference>
<evidence type="ECO:0000259" key="15">
    <source>
        <dbReference type="Pfam" id="PF16381"/>
    </source>
</evidence>
<evidence type="ECO:0000256" key="9">
    <source>
        <dbReference type="ARBA" id="ARBA00023034"/>
    </source>
</evidence>
<evidence type="ECO:0000256" key="10">
    <source>
        <dbReference type="ARBA" id="ARBA00023136"/>
    </source>
</evidence>
<feature type="region of interest" description="Disordered" evidence="12">
    <location>
        <begin position="1528"/>
        <end position="1553"/>
    </location>
</feature>
<dbReference type="InterPro" id="IPR012295">
    <property type="entry name" value="TBP_dom_sf"/>
</dbReference>
<keyword evidence="6" id="KW-0677">Repeat</keyword>
<feature type="compositionally biased region" description="Polar residues" evidence="12">
    <location>
        <begin position="810"/>
        <end position="835"/>
    </location>
</feature>
<keyword evidence="10" id="KW-0472">Membrane</keyword>
<keyword evidence="9" id="KW-0333">Golgi apparatus</keyword>
<evidence type="ECO:0000256" key="8">
    <source>
        <dbReference type="ARBA" id="ARBA00022927"/>
    </source>
</evidence>
<dbReference type="InterPro" id="IPR013041">
    <property type="entry name" value="Clathrin_app_Ig-like_sf"/>
</dbReference>
<feature type="compositionally biased region" description="Low complexity" evidence="12">
    <location>
        <begin position="839"/>
        <end position="854"/>
    </location>
</feature>
<dbReference type="InterPro" id="IPR013040">
    <property type="entry name" value="Coatomer_gsu_app_Ig-like_dom"/>
</dbReference>
<dbReference type="GO" id="GO:0006891">
    <property type="term" value="P:intra-Golgi vesicle-mediated transport"/>
    <property type="evidence" value="ECO:0007669"/>
    <property type="project" value="TreeGrafter"/>
</dbReference>
<dbReference type="GO" id="GO:0006888">
    <property type="term" value="P:endoplasmic reticulum to Golgi vesicle-mediated transport"/>
    <property type="evidence" value="ECO:0007669"/>
    <property type="project" value="TreeGrafter"/>
</dbReference>
<keyword evidence="4" id="KW-0813">Transport</keyword>
<evidence type="ECO:0000256" key="6">
    <source>
        <dbReference type="ARBA" id="ARBA00022737"/>
    </source>
</evidence>
<feature type="compositionally biased region" description="Low complexity" evidence="12">
    <location>
        <begin position="544"/>
        <end position="571"/>
    </location>
</feature>
<dbReference type="FunFam" id="1.25.10.10:FF:000368">
    <property type="entry name" value="Coatomer subunit gamma"/>
    <property type="match status" value="1"/>
</dbReference>
<proteinExistence type="inferred from homology"/>
<dbReference type="Gene3D" id="1.25.10.10">
    <property type="entry name" value="Leucine-rich Repeat Variant"/>
    <property type="match status" value="2"/>
</dbReference>
<gene>
    <name evidence="16" type="ORF">HYPBUDRAFT_12488</name>
</gene>
<dbReference type="GO" id="GO:0005198">
    <property type="term" value="F:structural molecule activity"/>
    <property type="evidence" value="ECO:0007669"/>
    <property type="project" value="InterPro"/>
</dbReference>
<dbReference type="FunFam" id="2.60.40.1480:FF:000001">
    <property type="entry name" value="Coatomer subunit gamma"/>
    <property type="match status" value="1"/>
</dbReference>
<keyword evidence="17" id="KW-1185">Reference proteome</keyword>
<feature type="compositionally biased region" description="Polar residues" evidence="12">
    <location>
        <begin position="137"/>
        <end position="146"/>
    </location>
</feature>
<dbReference type="InterPro" id="IPR009028">
    <property type="entry name" value="Coatomer/calthrin_app_sub_C"/>
</dbReference>
<keyword evidence="5" id="KW-0963">Cytoplasm</keyword>
<organism evidence="16 17">
    <name type="scientific">Hyphopichia burtonii NRRL Y-1933</name>
    <dbReference type="NCBI Taxonomy" id="984485"/>
    <lineage>
        <taxon>Eukaryota</taxon>
        <taxon>Fungi</taxon>
        <taxon>Dikarya</taxon>
        <taxon>Ascomycota</taxon>
        <taxon>Saccharomycotina</taxon>
        <taxon>Pichiomycetes</taxon>
        <taxon>Debaryomycetaceae</taxon>
        <taxon>Hyphopichia</taxon>
    </lineage>
</organism>
<dbReference type="SUPFAM" id="SSF48371">
    <property type="entry name" value="ARM repeat"/>
    <property type="match status" value="1"/>
</dbReference>
<evidence type="ECO:0000259" key="13">
    <source>
        <dbReference type="Pfam" id="PF01602"/>
    </source>
</evidence>
<dbReference type="GO" id="GO:0009306">
    <property type="term" value="P:protein secretion"/>
    <property type="evidence" value="ECO:0007669"/>
    <property type="project" value="TreeGrafter"/>
</dbReference>
<keyword evidence="11" id="KW-0968">Cytoplasmic vesicle</keyword>
<dbReference type="Pfam" id="PF10452">
    <property type="entry name" value="TCO89"/>
    <property type="match status" value="1"/>
</dbReference>
<evidence type="ECO:0000313" key="16">
    <source>
        <dbReference type="EMBL" id="ODV65862.1"/>
    </source>
</evidence>
<comment type="similarity">
    <text evidence="3">Belongs to the COPG family.</text>
</comment>
<feature type="region of interest" description="Disordered" evidence="12">
    <location>
        <begin position="374"/>
        <end position="411"/>
    </location>
</feature>
<evidence type="ECO:0000259" key="14">
    <source>
        <dbReference type="Pfam" id="PF08752"/>
    </source>
</evidence>
<dbReference type="OrthoDB" id="1074925at2759"/>
<dbReference type="InterPro" id="IPR018857">
    <property type="entry name" value="TORC1_cplx_su_TCO89"/>
</dbReference>
<evidence type="ECO:0000256" key="11">
    <source>
        <dbReference type="ARBA" id="ARBA00023329"/>
    </source>
</evidence>
<feature type="compositionally biased region" description="Low complexity" evidence="12">
    <location>
        <begin position="775"/>
        <end position="809"/>
    </location>
</feature>
<dbReference type="GO" id="GO:0005783">
    <property type="term" value="C:endoplasmic reticulum"/>
    <property type="evidence" value="ECO:0007669"/>
    <property type="project" value="TreeGrafter"/>
</dbReference>
<feature type="domain" description="Coatomer subunit gamma C-terminal" evidence="15">
    <location>
        <begin position="1716"/>
        <end position="1826"/>
    </location>
</feature>
<dbReference type="EMBL" id="KV454543">
    <property type="protein sequence ID" value="ODV65862.1"/>
    <property type="molecule type" value="Genomic_DNA"/>
</dbReference>
<dbReference type="GO" id="GO:0030126">
    <property type="term" value="C:COPI vesicle coat"/>
    <property type="evidence" value="ECO:0007669"/>
    <property type="project" value="InterPro"/>
</dbReference>
<feature type="region of interest" description="Disordered" evidence="12">
    <location>
        <begin position="1"/>
        <end position="65"/>
    </location>
</feature>
<evidence type="ECO:0000256" key="3">
    <source>
        <dbReference type="ARBA" id="ARBA00010720"/>
    </source>
</evidence>
<dbReference type="GeneID" id="30993873"/>
<dbReference type="InterPro" id="IPR032154">
    <property type="entry name" value="Coatomer_g_Cpla"/>
</dbReference>
<dbReference type="PANTHER" id="PTHR10261:SF0">
    <property type="entry name" value="COATOMER SUBUNIT GAMMA-2"/>
    <property type="match status" value="1"/>
</dbReference>
<evidence type="ECO:0000256" key="2">
    <source>
        <dbReference type="ARBA" id="ARBA00004347"/>
    </source>
</evidence>
<evidence type="ECO:0000256" key="4">
    <source>
        <dbReference type="ARBA" id="ARBA00022448"/>
    </source>
</evidence>
<feature type="compositionally biased region" description="Basic residues" evidence="12">
    <location>
        <begin position="172"/>
        <end position="183"/>
    </location>
</feature>
<feature type="region of interest" description="Disordered" evidence="12">
    <location>
        <begin position="435"/>
        <end position="474"/>
    </location>
</feature>
<dbReference type="InterPro" id="IPR016024">
    <property type="entry name" value="ARM-type_fold"/>
</dbReference>
<protein>
    <submittedName>
        <fullName evidence="16">Gamma-COP-domain-containing protein</fullName>
    </submittedName>
</protein>
<dbReference type="InterPro" id="IPR037067">
    <property type="entry name" value="Coatomer_gsu_app_sf"/>
</dbReference>
<evidence type="ECO:0000256" key="5">
    <source>
        <dbReference type="ARBA" id="ARBA00022490"/>
    </source>
</evidence>
<evidence type="ECO:0000313" key="17">
    <source>
        <dbReference type="Proteomes" id="UP000095085"/>
    </source>
</evidence>
<dbReference type="Pfam" id="PF01602">
    <property type="entry name" value="Adaptin_N"/>
    <property type="match status" value="1"/>
</dbReference>
<sequence>MPSHSVERKPYTAHVEDSNVPNGNPPKNTTDSLDRSDGNERQNSNKAVPSYDDSRPKESEDDRNLKEEVMHFQRSALDDACMNHGSLQRDEYPSDGLPPTNLAKSNSGNLRLHSSQQLKKSGHSHTKLKGHSRSSSHNKLQINNHKPSIPNPAMSNRPNLNRSKSTDGLIKSSHRNTALKRNNRSLTKLTALQPLTRTTSNPSSKNALRPLTKTMLNQSIKSNKSNTSLKNLALSHNVQLSGLKTSGRKGKAILRLNDDIKDEEFEEDLSEDSEDEARAIKQKAASANFTQQQLNQLQNLKQSKDFPNGIDKLNIASGHIHLEPNLSDTNQNYQHQEQDQRGSVLYFRDMANHTQSDTAVITASQIKGAGEEIQANNKSQNPSGSQNTNAAPTNESKSNSQIPLSAQSSSDDLVSSNLYGGSLLLSQSTGLTKKIDPKASAPGQVYTGTFNNGSIPVPRQAPREPLGSGNSESVSGISFKANPINNSNNNIAEPIITSRNAAPANSYQPNQTIFNNLQRTNSQYVSSKKTQFNNGTNNFADFLKNNNNNNTNIDSNSNHFHSGSGSDSSHNTRTQQRLWLQRENSLMDVPSQDHFRQSTLSNVSLNKLMISQYNSSTNVRDYPTPGSAGLNGPLSHIGTPATPTTASVEPNASMNNISGMFLMAQNRYQNPIQSRTEFERLNREYLNVRRHLNPVAETLNRVDEILSNTKGIDPPKRNQKKSAAASLSSISLHGGLTNNNSFKEFSPYYQERKHEVSKTIDNLWNDALLESSASSNSLRLANQQRGQQRYENQQQTHQPQHQRESQQLQNQAMESRNPGQTSVTHANARTQQPTTRKLAAQAAAQQKQQQQQQQLRDPKSNFINNEVEANHLNQLLIDQFVFQADLISGTFIKMSTSTYKKLDAYSSSGLPDKMSVFQECLQQFNASPVNAKKCRQLLAKLLRLIYHGEEFPSQESTTLFFSISKLFQHKDLSLRQLVYLAIKELSATSQDILMVTSSIMKDIQSGDLIYKPNAIRTLSKVLDPTTVSASERLFKNCLVDKNPIVSSAALISSYNLLPIAKDVVKRFTNETLETIQSYKQFPSNQFQLHEYYGTFTTNLPSTSYMYQYHALGLLYHLRNHDKMALMKLITSLSEGSSLKNSLSIIQLIRYINKILDDDESLISHLYPILAGFLKHKSDMVELEACKTLIGLQHLIRDDEFMNIITTLQQLLGVPRTATRFAAIRLINKISIKHPEKIIVVNLELENLINDSNRSISTLAITTLLKTMGAGTVESSSGGENVDRLIAKMTSLMDEITEDFKIVIIEAIENLALKFPSKHKKLVSFLTDLLRDDGSLQLKSSIVDALFDLIKFLPDESAKQLILMNLCEFIEDCEFTELSVRILHLLGDEGPTTTNPSYYIRHIYNRLVLENSIVRSSAVISLAKFAVVCGGEVSKNVKILLSRCLNDVDDEVRDRTALSLKLIDKEAKKLVVTESKFDLSALENKLTHYLNDEANFSVKFDINEVPVISNDELKSLEYNQKIQKLEAAATTSNEAESSKGNKTDGDAKKSSNDNANDLLKQQQYAQELSTVPEFADYGKLSKSTSTPIYLTDKENEFVVTVVKHSFIESNKLVLQFDITNTLSHLLLQDVSVIAQSDNELYQEDFIIPLTELRPSQTGTVYVSFSTPTIGDEELLAAFGNTLSYTNKEIIDEDGNVDPSDEGWSDEYQIEDLEITPGDFIIPLYNSNFTAIFDQLEFEESSVVTISGVKSLENAVTKLTKNLNSLPLDGSDYVPSDATSHVLKLLGKDLWGGKVGVLVRLAFTGGKVVAKLQAKSETEGISSVIISGAN</sequence>
<dbReference type="Gene3D" id="3.30.310.10">
    <property type="entry name" value="TATA-Binding Protein"/>
    <property type="match status" value="1"/>
</dbReference>
<dbReference type="InterPro" id="IPR017106">
    <property type="entry name" value="Coatomer_gsu"/>
</dbReference>
<feature type="region of interest" description="Disordered" evidence="12">
    <location>
        <begin position="85"/>
        <end position="208"/>
    </location>
</feature>
<name>A0A1E4RF18_9ASCO</name>
<keyword evidence="8" id="KW-0653">Protein transport</keyword>
<feature type="compositionally biased region" description="Basic and acidic residues" evidence="12">
    <location>
        <begin position="52"/>
        <end position="65"/>
    </location>
</feature>
<feature type="domain" description="Coatomer gamma subunit appendage Ig-like subdomain" evidence="14">
    <location>
        <begin position="1561"/>
        <end position="1714"/>
    </location>
</feature>
<evidence type="ECO:0000256" key="7">
    <source>
        <dbReference type="ARBA" id="ARBA00022892"/>
    </source>
</evidence>
<dbReference type="Pfam" id="PF16381">
    <property type="entry name" value="Coatomer_g_Cpla"/>
    <property type="match status" value="1"/>
</dbReference>
<feature type="compositionally biased region" description="Basic and acidic residues" evidence="12">
    <location>
        <begin position="1535"/>
        <end position="1550"/>
    </location>
</feature>
<dbReference type="GO" id="GO:0000139">
    <property type="term" value="C:Golgi membrane"/>
    <property type="evidence" value="ECO:0007669"/>
    <property type="project" value="UniProtKB-SubCell"/>
</dbReference>
<feature type="domain" description="Clathrin/coatomer adaptor adaptin-like N-terminal" evidence="13">
    <location>
        <begin position="915"/>
        <end position="1464"/>
    </location>
</feature>
<evidence type="ECO:0000256" key="1">
    <source>
        <dbReference type="ARBA" id="ARBA00004255"/>
    </source>
</evidence>
<dbReference type="GO" id="GO:0006886">
    <property type="term" value="P:intracellular protein transport"/>
    <property type="evidence" value="ECO:0007669"/>
    <property type="project" value="InterPro"/>
</dbReference>
<dbReference type="SUPFAM" id="SSF49348">
    <property type="entry name" value="Clathrin adaptor appendage domain"/>
    <property type="match status" value="1"/>
</dbReference>
<feature type="compositionally biased region" description="Polar residues" evidence="12">
    <location>
        <begin position="102"/>
        <end position="119"/>
    </location>
</feature>
<dbReference type="Pfam" id="PF08752">
    <property type="entry name" value="COP-gamma_platf"/>
    <property type="match status" value="1"/>
</dbReference>
<feature type="region of interest" description="Disordered" evidence="12">
    <location>
        <begin position="544"/>
        <end position="575"/>
    </location>
</feature>
<feature type="compositionally biased region" description="Polar residues" evidence="12">
    <location>
        <begin position="19"/>
        <end position="31"/>
    </location>
</feature>
<feature type="region of interest" description="Disordered" evidence="12">
    <location>
        <begin position="775"/>
        <end position="857"/>
    </location>
</feature>
<dbReference type="InterPro" id="IPR011989">
    <property type="entry name" value="ARM-like"/>
</dbReference>
<comment type="subcellular location">
    <subcellularLocation>
        <location evidence="2">Cytoplasmic vesicle</location>
        <location evidence="2">COPI-coated vesicle membrane</location>
        <topology evidence="2">Peripheral membrane protein</topology>
        <orientation evidence="2">Cytoplasmic side</orientation>
    </subcellularLocation>
    <subcellularLocation>
        <location evidence="1">Golgi apparatus membrane</location>
        <topology evidence="1">Peripheral membrane protein</topology>
        <orientation evidence="1">Cytoplasmic side</orientation>
    </subcellularLocation>
</comment>
<dbReference type="InterPro" id="IPR002553">
    <property type="entry name" value="Clathrin/coatomer_adapt-like_N"/>
</dbReference>
<feature type="compositionally biased region" description="Polar residues" evidence="12">
    <location>
        <begin position="374"/>
        <end position="403"/>
    </location>
</feature>
<dbReference type="GO" id="GO:0031931">
    <property type="term" value="C:TORC1 complex"/>
    <property type="evidence" value="ECO:0007669"/>
    <property type="project" value="InterPro"/>
</dbReference>
<dbReference type="Proteomes" id="UP000095085">
    <property type="component" value="Unassembled WGS sequence"/>
</dbReference>
<dbReference type="GO" id="GO:0031929">
    <property type="term" value="P:TOR signaling"/>
    <property type="evidence" value="ECO:0007669"/>
    <property type="project" value="InterPro"/>
</dbReference>
<reference evidence="17" key="1">
    <citation type="submission" date="2016-05" db="EMBL/GenBank/DDBJ databases">
        <title>Comparative genomics of biotechnologically important yeasts.</title>
        <authorList>
            <consortium name="DOE Joint Genome Institute"/>
            <person name="Riley R."/>
            <person name="Haridas S."/>
            <person name="Wolfe K.H."/>
            <person name="Lopes M.R."/>
            <person name="Hittinger C.T."/>
            <person name="Goker M."/>
            <person name="Salamov A."/>
            <person name="Wisecaver J."/>
            <person name="Long T.M."/>
            <person name="Aerts A.L."/>
            <person name="Barry K."/>
            <person name="Choi C."/>
            <person name="Clum A."/>
            <person name="Coughlan A.Y."/>
            <person name="Deshpande S."/>
            <person name="Douglass A.P."/>
            <person name="Hanson S.J."/>
            <person name="Klenk H.-P."/>
            <person name="Labutti K."/>
            <person name="Lapidus A."/>
            <person name="Lindquist E."/>
            <person name="Lipzen A."/>
            <person name="Meier-Kolthoff J.P."/>
            <person name="Ohm R.A."/>
            <person name="Otillar R.P."/>
            <person name="Pangilinan J."/>
            <person name="Peng Y."/>
            <person name="Rokas A."/>
            <person name="Rosa C.A."/>
            <person name="Scheuner C."/>
            <person name="Sibirny A.A."/>
            <person name="Slot J.C."/>
            <person name="Stielow J.B."/>
            <person name="Sun H."/>
            <person name="Kurtzman C.P."/>
            <person name="Blackwell M."/>
            <person name="Grigoriev I.V."/>
            <person name="Jeffries T.W."/>
        </authorList>
    </citation>
    <scope>NUCLEOTIDE SEQUENCE [LARGE SCALE GENOMIC DNA]</scope>
    <source>
        <strain evidence="17">NRRL Y-1933</strain>
    </source>
</reference>
<dbReference type="Gene3D" id="2.60.40.1480">
    <property type="entry name" value="Coatomer, gamma subunit, appendage domain"/>
    <property type="match status" value="1"/>
</dbReference>
<keyword evidence="7" id="KW-0931">ER-Golgi transport</keyword>